<dbReference type="SUPFAM" id="SSF49899">
    <property type="entry name" value="Concanavalin A-like lectins/glucanases"/>
    <property type="match status" value="1"/>
</dbReference>
<dbReference type="EMBL" id="JACGWJ010000014">
    <property type="protein sequence ID" value="KAL0374845.1"/>
    <property type="molecule type" value="Genomic_DNA"/>
</dbReference>
<evidence type="ECO:0000259" key="2">
    <source>
        <dbReference type="Pfam" id="PF08244"/>
    </source>
</evidence>
<dbReference type="InterPro" id="IPR013189">
    <property type="entry name" value="Glyco_hydro_32_C"/>
</dbReference>
<evidence type="ECO:0000256" key="1">
    <source>
        <dbReference type="SAM" id="MobiDB-lite"/>
    </source>
</evidence>
<dbReference type="Pfam" id="PF08244">
    <property type="entry name" value="Glyco_hydro_32C"/>
    <property type="match status" value="1"/>
</dbReference>
<reference evidence="3" key="1">
    <citation type="submission" date="2020-06" db="EMBL/GenBank/DDBJ databases">
        <authorList>
            <person name="Li T."/>
            <person name="Hu X."/>
            <person name="Zhang T."/>
            <person name="Song X."/>
            <person name="Zhang H."/>
            <person name="Dai N."/>
            <person name="Sheng W."/>
            <person name="Hou X."/>
            <person name="Wei L."/>
        </authorList>
    </citation>
    <scope>NUCLEOTIDE SEQUENCE</scope>
    <source>
        <strain evidence="3">G02</strain>
        <tissue evidence="3">Leaf</tissue>
    </source>
</reference>
<feature type="domain" description="Glycosyl hydrolase family 32 C-terminal" evidence="2">
    <location>
        <begin position="36"/>
        <end position="90"/>
    </location>
</feature>
<organism evidence="3">
    <name type="scientific">Sesamum radiatum</name>
    <name type="common">Black benniseed</name>
    <dbReference type="NCBI Taxonomy" id="300843"/>
    <lineage>
        <taxon>Eukaryota</taxon>
        <taxon>Viridiplantae</taxon>
        <taxon>Streptophyta</taxon>
        <taxon>Embryophyta</taxon>
        <taxon>Tracheophyta</taxon>
        <taxon>Spermatophyta</taxon>
        <taxon>Magnoliopsida</taxon>
        <taxon>eudicotyledons</taxon>
        <taxon>Gunneridae</taxon>
        <taxon>Pentapetalae</taxon>
        <taxon>asterids</taxon>
        <taxon>lamiids</taxon>
        <taxon>Lamiales</taxon>
        <taxon>Pedaliaceae</taxon>
        <taxon>Sesamum</taxon>
    </lineage>
</organism>
<name>A0AAW2R480_SESRA</name>
<feature type="region of interest" description="Disordered" evidence="1">
    <location>
        <begin position="1"/>
        <end position="28"/>
    </location>
</feature>
<dbReference type="InterPro" id="IPR050551">
    <property type="entry name" value="Fructan_Metab_Enzymes"/>
</dbReference>
<dbReference type="InterPro" id="IPR013320">
    <property type="entry name" value="ConA-like_dom_sf"/>
</dbReference>
<protein>
    <submittedName>
        <fullName evidence="3">Beta-fructofuranosidase, insoluble isoenzyme 1</fullName>
    </submittedName>
</protein>
<accession>A0AAW2R480</accession>
<sequence>MVQSEAGQGRKDRNQRNNCSTGMSGKSLTKDAYRPLFEGFVNVDLKDNISLRSLSDNSVVESFGAGGKTCTTFRVYPTLFYDKAHLYASNNGLNCIYHPIY</sequence>
<dbReference type="PANTHER" id="PTHR31953">
    <property type="entry name" value="BETA-FRUCTOFURANOSIDASE, INSOLUBLE ISOENZYME CWINV1-RELATED"/>
    <property type="match status" value="1"/>
</dbReference>
<dbReference type="AlphaFoldDB" id="A0AAW2R480"/>
<feature type="compositionally biased region" description="Polar residues" evidence="1">
    <location>
        <begin position="16"/>
        <end position="27"/>
    </location>
</feature>
<dbReference type="Gene3D" id="2.60.120.560">
    <property type="entry name" value="Exo-inulinase, domain 1"/>
    <property type="match status" value="1"/>
</dbReference>
<comment type="caution">
    <text evidence="3">The sequence shown here is derived from an EMBL/GenBank/DDBJ whole genome shotgun (WGS) entry which is preliminary data.</text>
</comment>
<gene>
    <name evidence="3" type="ORF">Sradi_3400200</name>
</gene>
<evidence type="ECO:0000313" key="3">
    <source>
        <dbReference type="EMBL" id="KAL0374845.1"/>
    </source>
</evidence>
<reference evidence="3" key="2">
    <citation type="journal article" date="2024" name="Plant">
        <title>Genomic evolution and insights into agronomic trait innovations of Sesamum species.</title>
        <authorList>
            <person name="Miao H."/>
            <person name="Wang L."/>
            <person name="Qu L."/>
            <person name="Liu H."/>
            <person name="Sun Y."/>
            <person name="Le M."/>
            <person name="Wang Q."/>
            <person name="Wei S."/>
            <person name="Zheng Y."/>
            <person name="Lin W."/>
            <person name="Duan Y."/>
            <person name="Cao H."/>
            <person name="Xiong S."/>
            <person name="Wang X."/>
            <person name="Wei L."/>
            <person name="Li C."/>
            <person name="Ma Q."/>
            <person name="Ju M."/>
            <person name="Zhao R."/>
            <person name="Li G."/>
            <person name="Mu C."/>
            <person name="Tian Q."/>
            <person name="Mei H."/>
            <person name="Zhang T."/>
            <person name="Gao T."/>
            <person name="Zhang H."/>
        </authorList>
    </citation>
    <scope>NUCLEOTIDE SEQUENCE</scope>
    <source>
        <strain evidence="3">G02</strain>
    </source>
</reference>
<proteinExistence type="predicted"/>